<reference evidence="4" key="1">
    <citation type="journal article" date="2015" name="MBio">
        <title>Genome-Resolved Metagenomic Analysis Reveals Roles for Candidate Phyla and Other Microbial Community Members in Biogeochemical Transformations in Oil Reservoirs.</title>
        <authorList>
            <person name="Hu P."/>
            <person name="Tom L."/>
            <person name="Singh A."/>
            <person name="Thomas B.C."/>
            <person name="Baker B.J."/>
            <person name="Piceno Y.M."/>
            <person name="Andersen G.L."/>
            <person name="Banfield J.F."/>
        </authorList>
    </citation>
    <scope>NUCLEOTIDE SEQUENCE [LARGE SCALE GENOMIC DNA]</scope>
</reference>
<dbReference type="PANTHER" id="PTHR48090">
    <property type="entry name" value="UNDECAPRENYL-PHOSPHATE 4-DEOXY-4-FORMAMIDO-L-ARABINOSE TRANSFERASE-RELATED"/>
    <property type="match status" value="1"/>
</dbReference>
<dbReference type="CDD" id="cd04179">
    <property type="entry name" value="DPM_DPG-synthase_like"/>
    <property type="match status" value="1"/>
</dbReference>
<dbReference type="Gene3D" id="3.90.550.10">
    <property type="entry name" value="Spore Coat Polysaccharide Biosynthesis Protein SpsA, Chain A"/>
    <property type="match status" value="1"/>
</dbReference>
<dbReference type="InterPro" id="IPR050256">
    <property type="entry name" value="Glycosyltransferase_2"/>
</dbReference>
<dbReference type="AlphaFoldDB" id="A0A117L0W4"/>
<organism evidence="3 4">
    <name type="scientific">Thermococcus sibiricus</name>
    <dbReference type="NCBI Taxonomy" id="172049"/>
    <lineage>
        <taxon>Archaea</taxon>
        <taxon>Methanobacteriati</taxon>
        <taxon>Methanobacteriota</taxon>
        <taxon>Thermococci</taxon>
        <taxon>Thermococcales</taxon>
        <taxon>Thermococcaceae</taxon>
        <taxon>Thermococcus</taxon>
    </lineage>
</organism>
<name>A0A117L0W4_9EURY</name>
<evidence type="ECO:0000256" key="1">
    <source>
        <dbReference type="SAM" id="Phobius"/>
    </source>
</evidence>
<dbReference type="GO" id="GO:0016740">
    <property type="term" value="F:transferase activity"/>
    <property type="evidence" value="ECO:0007669"/>
    <property type="project" value="UniProtKB-KW"/>
</dbReference>
<proteinExistence type="predicted"/>
<dbReference type="SUPFAM" id="SSF53448">
    <property type="entry name" value="Nucleotide-diphospho-sugar transferases"/>
    <property type="match status" value="1"/>
</dbReference>
<keyword evidence="1" id="KW-0812">Transmembrane</keyword>
<dbReference type="InterPro" id="IPR029044">
    <property type="entry name" value="Nucleotide-diphossugar_trans"/>
</dbReference>
<evidence type="ECO:0000313" key="4">
    <source>
        <dbReference type="Proteomes" id="UP000053911"/>
    </source>
</evidence>
<keyword evidence="1" id="KW-0472">Membrane</keyword>
<dbReference type="Proteomes" id="UP000053911">
    <property type="component" value="Unassembled WGS sequence"/>
</dbReference>
<evidence type="ECO:0000313" key="3">
    <source>
        <dbReference type="EMBL" id="KUK17006.1"/>
    </source>
</evidence>
<gene>
    <name evidence="3" type="ORF">XD54_1715</name>
</gene>
<dbReference type="PATRIC" id="fig|172049.5.peg.1349"/>
<accession>A0A117L0W4</accession>
<protein>
    <submittedName>
        <fullName evidence="3">Glycosyl transferase</fullName>
    </submittedName>
</protein>
<keyword evidence="1" id="KW-1133">Transmembrane helix</keyword>
<dbReference type="InterPro" id="IPR001173">
    <property type="entry name" value="Glyco_trans_2-like"/>
</dbReference>
<keyword evidence="3" id="KW-0808">Transferase</keyword>
<evidence type="ECO:0000259" key="2">
    <source>
        <dbReference type="Pfam" id="PF00535"/>
    </source>
</evidence>
<feature type="transmembrane region" description="Helical" evidence="1">
    <location>
        <begin position="259"/>
        <end position="285"/>
    </location>
</feature>
<dbReference type="RefSeq" id="WP_283217867.1">
    <property type="nucleotide sequence ID" value="NZ_LGFD01000041.1"/>
</dbReference>
<dbReference type="EMBL" id="LGFD01000041">
    <property type="protein sequence ID" value="KUK17006.1"/>
    <property type="molecule type" value="Genomic_DNA"/>
</dbReference>
<dbReference type="Pfam" id="PF00535">
    <property type="entry name" value="Glycos_transf_2"/>
    <property type="match status" value="1"/>
</dbReference>
<feature type="transmembrane region" description="Helical" evidence="1">
    <location>
        <begin position="225"/>
        <end position="247"/>
    </location>
</feature>
<dbReference type="PANTHER" id="PTHR48090:SF7">
    <property type="entry name" value="RFBJ PROTEIN"/>
    <property type="match status" value="1"/>
</dbReference>
<comment type="caution">
    <text evidence="3">The sequence shown here is derived from an EMBL/GenBank/DDBJ whole genome shotgun (WGS) entry which is preliminary data.</text>
</comment>
<feature type="domain" description="Glycosyltransferase 2-like" evidence="2">
    <location>
        <begin position="5"/>
        <end position="158"/>
    </location>
</feature>
<sequence length="290" mass="31758">MKTLIVIPAYNEELTIGSVVALAKKYGDVLVVDDGSYDRTSEIAQKAGAVVIRHKVNMGKGAALKSGFEYALSQDYDIVITIDADGQHNPDEIPLLVDPIIKGEADLVIGSRYLNGSKEKIPLYRRFGLWVLNKSTKVVSGLEVDSQSGFRAMNRKALESINLKSEDYSVETDMVVKAKENGIRIKEVPISVRYDVPIKHKKNPLSHGFSVLASIVSLIGYKRPLLLFGLLSMVSFIVAGVLAYLALEPYYNGGHVYLTQAIGAGIFTIIGIQLFVAGLMLNVLVKMVRE</sequence>